<name>A0A1B1JYY7_RHOOP</name>
<feature type="region of interest" description="Disordered" evidence="1">
    <location>
        <begin position="1"/>
        <end position="22"/>
    </location>
</feature>
<dbReference type="Proteomes" id="UP000186108">
    <property type="component" value="Chromosome"/>
</dbReference>
<accession>A0A1B1JYY7</accession>
<evidence type="ECO:0000313" key="2">
    <source>
        <dbReference type="EMBL" id="ANS25571.1"/>
    </source>
</evidence>
<gene>
    <name evidence="2" type="ORF">R1CP_04170</name>
</gene>
<dbReference type="RefSeq" id="WP_065489028.1">
    <property type="nucleotide sequence ID" value="NZ_CP009111.1"/>
</dbReference>
<evidence type="ECO:0000256" key="1">
    <source>
        <dbReference type="SAM" id="MobiDB-lite"/>
    </source>
</evidence>
<protein>
    <submittedName>
        <fullName evidence="2">Uncharacterized protein</fullName>
    </submittedName>
</protein>
<dbReference type="AlphaFoldDB" id="A0A1B1JYY7"/>
<dbReference type="EMBL" id="CP009111">
    <property type="protein sequence ID" value="ANS25571.1"/>
    <property type="molecule type" value="Genomic_DNA"/>
</dbReference>
<evidence type="ECO:0000313" key="3">
    <source>
        <dbReference type="Proteomes" id="UP000186108"/>
    </source>
</evidence>
<organism evidence="2 3">
    <name type="scientific">Rhodococcus opacus</name>
    <name type="common">Nocardia opaca</name>
    <dbReference type="NCBI Taxonomy" id="37919"/>
    <lineage>
        <taxon>Bacteria</taxon>
        <taxon>Bacillati</taxon>
        <taxon>Actinomycetota</taxon>
        <taxon>Actinomycetes</taxon>
        <taxon>Mycobacteriales</taxon>
        <taxon>Nocardiaceae</taxon>
        <taxon>Rhodococcus</taxon>
    </lineage>
</organism>
<sequence length="98" mass="10980">MTLSPSRPPGSTAGRIDTGYLTREIDRRVHGSTDAAPPRPLQSTVRNRRMREYVDFLGSQPPYDAPDSADLDALARTVDVEFFAARHTDRRGRRGPTR</sequence>
<feature type="region of interest" description="Disordered" evidence="1">
    <location>
        <begin position="28"/>
        <end position="47"/>
    </location>
</feature>
<reference evidence="2 3" key="1">
    <citation type="submission" date="2014-07" db="EMBL/GenBank/DDBJ databases">
        <authorList>
            <person name="Zhang J.E."/>
            <person name="Yang H."/>
            <person name="Guo J."/>
            <person name="Deng Z."/>
            <person name="Luo H."/>
            <person name="Luo M."/>
            <person name="Zhao B."/>
        </authorList>
    </citation>
    <scope>NUCLEOTIDE SEQUENCE [LARGE SCALE GENOMIC DNA]</scope>
    <source>
        <strain evidence="2 3">1CP</strain>
    </source>
</reference>
<proteinExistence type="predicted"/>